<sequence length="543" mass="60176">MKKSLWLILACVLALSLAVSGCSNSSSSTGKEKDSDGSSAGKGEDSDYVLIYGRGGDSDSLDPAMTTEGESYNVTDSIYETLVQFGKDNTEVEAGLAEKWDISPDATKFTFHLREGVKFHDGTDFNAEAVVKNFQRWSQSKDEAKFAYYPSMFGGFEGDESHVIKEVKAVDEKTVEFTLNRPQAPFLKNLAMSPFAIASPTAFEKGEDSLAKNPVGTGPFKFVSWKPNDIIDLERNEDYWQEGLPKLAGVKFKVIKDNSARLNALIKGELDIIDGLNPSDMGKVEADKNLALYERPSLNTGYLGFNVEKEPFNKKEVRQAISHLVNKEEIIKNFFEGTAQPATNPIPPSVSGYNDAIQDREYDVEKAKELLKKAGLEKGFKMDLWAMPIARPYMPNGQKVAEALQASFKEANIDVNIVTFEWGTYLDKLRAGEASVFMVGWNGDNGDADNFLYTLLDKDTIGSNNYSRYANEEVHKLLIEAQSIADENKRNELYKKAQEIIFDDAPWVPLVHSTPMLAGSSKVQDFVPHPTGSQSFIDVSVSK</sequence>
<keyword evidence="8" id="KW-1185">Reference proteome</keyword>
<evidence type="ECO:0000313" key="8">
    <source>
        <dbReference type="Proteomes" id="UP000264541"/>
    </source>
</evidence>
<dbReference type="PANTHER" id="PTHR30290">
    <property type="entry name" value="PERIPLASMIC BINDING COMPONENT OF ABC TRANSPORTER"/>
    <property type="match status" value="1"/>
</dbReference>
<evidence type="ECO:0000256" key="4">
    <source>
        <dbReference type="SAM" id="MobiDB-lite"/>
    </source>
</evidence>
<feature type="region of interest" description="Disordered" evidence="4">
    <location>
        <begin position="22"/>
        <end position="46"/>
    </location>
</feature>
<dbReference type="InterPro" id="IPR039424">
    <property type="entry name" value="SBP_5"/>
</dbReference>
<dbReference type="PIRSF" id="PIRSF002741">
    <property type="entry name" value="MppA"/>
    <property type="match status" value="1"/>
</dbReference>
<evidence type="ECO:0000256" key="3">
    <source>
        <dbReference type="ARBA" id="ARBA00022729"/>
    </source>
</evidence>
<name>A0A372LKH7_9BACI</name>
<dbReference type="Gene3D" id="3.10.105.10">
    <property type="entry name" value="Dipeptide-binding Protein, Domain 3"/>
    <property type="match status" value="1"/>
</dbReference>
<dbReference type="InterPro" id="IPR030678">
    <property type="entry name" value="Peptide/Ni-bd"/>
</dbReference>
<feature type="chain" id="PRO_5038939986" evidence="5">
    <location>
        <begin position="22"/>
        <end position="543"/>
    </location>
</feature>
<dbReference type="Gene3D" id="3.90.76.10">
    <property type="entry name" value="Dipeptide-binding Protein, Domain 1"/>
    <property type="match status" value="1"/>
</dbReference>
<reference evidence="7 8" key="1">
    <citation type="submission" date="2018-08" db="EMBL/GenBank/DDBJ databases">
        <title>Bacillus chawlae sp. nov., Bacillus glennii sp. nov., and Bacillus saganii sp. nov. Isolated from the Vehicle Assembly Building at Kennedy Space Center where the Viking Spacecraft were Assembled.</title>
        <authorList>
            <person name="Seuylemezian A."/>
            <person name="Vaishampayan P."/>
        </authorList>
    </citation>
    <scope>NUCLEOTIDE SEQUENCE [LARGE SCALE GENOMIC DNA]</scope>
    <source>
        <strain evidence="7 8">V47-23a</strain>
    </source>
</reference>
<dbReference type="Gene3D" id="3.40.190.10">
    <property type="entry name" value="Periplasmic binding protein-like II"/>
    <property type="match status" value="1"/>
</dbReference>
<feature type="signal peptide" evidence="5">
    <location>
        <begin position="1"/>
        <end position="21"/>
    </location>
</feature>
<comment type="caution">
    <text evidence="7">The sequence shown here is derived from an EMBL/GenBank/DDBJ whole genome shotgun (WGS) entry which is preliminary data.</text>
</comment>
<evidence type="ECO:0000256" key="1">
    <source>
        <dbReference type="ARBA" id="ARBA00005695"/>
    </source>
</evidence>
<dbReference type="PANTHER" id="PTHR30290:SF9">
    <property type="entry name" value="OLIGOPEPTIDE-BINDING PROTEIN APPA"/>
    <property type="match status" value="1"/>
</dbReference>
<feature type="domain" description="Solute-binding protein family 5" evidence="6">
    <location>
        <begin position="91"/>
        <end position="460"/>
    </location>
</feature>
<dbReference type="SUPFAM" id="SSF53850">
    <property type="entry name" value="Periplasmic binding protein-like II"/>
    <property type="match status" value="1"/>
</dbReference>
<accession>A0A372LKH7</accession>
<dbReference type="GO" id="GO:0043190">
    <property type="term" value="C:ATP-binding cassette (ABC) transporter complex"/>
    <property type="evidence" value="ECO:0007669"/>
    <property type="project" value="InterPro"/>
</dbReference>
<dbReference type="RefSeq" id="WP_117327709.1">
    <property type="nucleotide sequence ID" value="NZ_QVTE01000046.1"/>
</dbReference>
<protein>
    <submittedName>
        <fullName evidence="7">ABC transporter substrate-binding protein</fullName>
    </submittedName>
</protein>
<comment type="similarity">
    <text evidence="1">Belongs to the bacterial solute-binding protein 5 family.</text>
</comment>
<evidence type="ECO:0000259" key="6">
    <source>
        <dbReference type="Pfam" id="PF00496"/>
    </source>
</evidence>
<proteinExistence type="inferred from homology"/>
<gene>
    <name evidence="7" type="ORF">D0469_15890</name>
</gene>
<keyword evidence="3 5" id="KW-0732">Signal</keyword>
<dbReference type="PROSITE" id="PS51257">
    <property type="entry name" value="PROKAR_LIPOPROTEIN"/>
    <property type="match status" value="1"/>
</dbReference>
<dbReference type="GO" id="GO:1904680">
    <property type="term" value="F:peptide transmembrane transporter activity"/>
    <property type="evidence" value="ECO:0007669"/>
    <property type="project" value="TreeGrafter"/>
</dbReference>
<dbReference type="EMBL" id="QVTE01000046">
    <property type="protein sequence ID" value="RFU67102.1"/>
    <property type="molecule type" value="Genomic_DNA"/>
</dbReference>
<dbReference type="InterPro" id="IPR000914">
    <property type="entry name" value="SBP_5_dom"/>
</dbReference>
<dbReference type="GO" id="GO:0015833">
    <property type="term" value="P:peptide transport"/>
    <property type="evidence" value="ECO:0007669"/>
    <property type="project" value="TreeGrafter"/>
</dbReference>
<organism evidence="7 8">
    <name type="scientific">Peribacillus saganii</name>
    <dbReference type="NCBI Taxonomy" id="2303992"/>
    <lineage>
        <taxon>Bacteria</taxon>
        <taxon>Bacillati</taxon>
        <taxon>Bacillota</taxon>
        <taxon>Bacilli</taxon>
        <taxon>Bacillales</taxon>
        <taxon>Bacillaceae</taxon>
        <taxon>Peribacillus</taxon>
    </lineage>
</organism>
<evidence type="ECO:0000313" key="7">
    <source>
        <dbReference type="EMBL" id="RFU67102.1"/>
    </source>
</evidence>
<dbReference type="Proteomes" id="UP000264541">
    <property type="component" value="Unassembled WGS sequence"/>
</dbReference>
<dbReference type="Pfam" id="PF00496">
    <property type="entry name" value="SBP_bac_5"/>
    <property type="match status" value="1"/>
</dbReference>
<evidence type="ECO:0000256" key="2">
    <source>
        <dbReference type="ARBA" id="ARBA00022448"/>
    </source>
</evidence>
<dbReference type="GO" id="GO:0042597">
    <property type="term" value="C:periplasmic space"/>
    <property type="evidence" value="ECO:0007669"/>
    <property type="project" value="UniProtKB-ARBA"/>
</dbReference>
<dbReference type="CDD" id="cd08493">
    <property type="entry name" value="PBP2_DppA_like"/>
    <property type="match status" value="1"/>
</dbReference>
<dbReference type="OrthoDB" id="9796817at2"/>
<keyword evidence="2" id="KW-0813">Transport</keyword>
<evidence type="ECO:0000256" key="5">
    <source>
        <dbReference type="SAM" id="SignalP"/>
    </source>
</evidence>
<dbReference type="AlphaFoldDB" id="A0A372LKH7"/>